<evidence type="ECO:0000313" key="3">
    <source>
        <dbReference type="Proteomes" id="UP001524383"/>
    </source>
</evidence>
<keyword evidence="3" id="KW-1185">Reference proteome</keyword>
<dbReference type="InterPro" id="IPR002489">
    <property type="entry name" value="Glu_synth_asu_C"/>
</dbReference>
<dbReference type="PANTHER" id="PTHR39673:SF8">
    <property type="entry name" value="GLUTAMATE SYNTHASE ALPHA SUBUNIT C-TERMINAL DOMAIN-CONTAINING PROTEIN"/>
    <property type="match status" value="1"/>
</dbReference>
<dbReference type="CDD" id="cd00981">
    <property type="entry name" value="arch_gltB"/>
    <property type="match status" value="1"/>
</dbReference>
<protein>
    <recommendedName>
        <fullName evidence="1">Glutamate synthase alpha subunit C-terminal domain-containing protein</fullName>
    </recommendedName>
</protein>
<dbReference type="PANTHER" id="PTHR39673">
    <property type="entry name" value="TUNGSTEN FORMYLMETHANOFURAN DEHYDROGENASE, SUBUNIT C (FWDC)"/>
    <property type="match status" value="1"/>
</dbReference>
<dbReference type="InterPro" id="IPR035710">
    <property type="entry name" value="Archaeal_gltB"/>
</dbReference>
<dbReference type="EMBL" id="VOTZ01000025">
    <property type="protein sequence ID" value="MCQ1539341.1"/>
    <property type="molecule type" value="Genomic_DNA"/>
</dbReference>
<gene>
    <name evidence="2" type="ORF">FTO68_10150</name>
</gene>
<dbReference type="RefSeq" id="WP_255333307.1">
    <property type="nucleotide sequence ID" value="NZ_VOTZ01000025.1"/>
</dbReference>
<proteinExistence type="predicted"/>
<dbReference type="SUPFAM" id="SSF69336">
    <property type="entry name" value="Alpha subunit of glutamate synthase, C-terminal domain"/>
    <property type="match status" value="1"/>
</dbReference>
<accession>A0ABD4TKR0</accession>
<comment type="caution">
    <text evidence="2">The sequence shown here is derived from an EMBL/GenBank/DDBJ whole genome shotgun (WGS) entry which is preliminary data.</text>
</comment>
<dbReference type="Pfam" id="PF01493">
    <property type="entry name" value="GXGXG"/>
    <property type="match status" value="1"/>
</dbReference>
<reference evidence="2 3" key="1">
    <citation type="submission" date="2019-08" db="EMBL/GenBank/DDBJ databases">
        <authorList>
            <person name="Chen S.-C."/>
            <person name="Lai M.-C."/>
            <person name="You Y.-T."/>
        </authorList>
    </citation>
    <scope>NUCLEOTIDE SEQUENCE [LARGE SCALE GENOMIC DNA]</scope>
    <source>
        <strain evidence="2 3">P2F9704a</strain>
    </source>
</reference>
<organism evidence="2 3">
    <name type="scientific">Methanocalculus taiwanensis</name>
    <dbReference type="NCBI Taxonomy" id="106207"/>
    <lineage>
        <taxon>Archaea</taxon>
        <taxon>Methanobacteriati</taxon>
        <taxon>Methanobacteriota</taxon>
        <taxon>Stenosarchaea group</taxon>
        <taxon>Methanomicrobia</taxon>
        <taxon>Methanomicrobiales</taxon>
        <taxon>Methanocalculaceae</taxon>
        <taxon>Methanocalculus</taxon>
    </lineage>
</organism>
<dbReference type="InterPro" id="IPR036485">
    <property type="entry name" value="Glu_synth_asu_C_sf"/>
</dbReference>
<evidence type="ECO:0000259" key="1">
    <source>
        <dbReference type="Pfam" id="PF01493"/>
    </source>
</evidence>
<dbReference type="AlphaFoldDB" id="A0ABD4TKR0"/>
<evidence type="ECO:0000313" key="2">
    <source>
        <dbReference type="EMBL" id="MCQ1539341.1"/>
    </source>
</evidence>
<dbReference type="Proteomes" id="UP001524383">
    <property type="component" value="Unassembled WGS sequence"/>
</dbReference>
<dbReference type="InterPro" id="IPR012061">
    <property type="entry name" value="Glu_synth_lsu_3"/>
</dbReference>
<dbReference type="Gene3D" id="2.160.20.60">
    <property type="entry name" value="Glutamate synthase, alpha subunit, C-terminal domain"/>
    <property type="match status" value="1"/>
</dbReference>
<name>A0ABD4TKR0_9EURY</name>
<dbReference type="PIRSF" id="PIRSF006519">
    <property type="entry name" value="GOGAT_dom3"/>
    <property type="match status" value="1"/>
</dbReference>
<sequence length="247" mass="26412">MDKELVINANGIHYTPLNTMIRSAVASGVERIRIDNVLGQRFIADGLKGTVRIKVCGTPGGDLGMFMRGPVIEVFGNCDHAPGNTMDAGEIIIHGSSGDATAHSMRGGIVMVEGDIGYRGGIHMKEYGDHLPVLIVGGNACSFLGEYMAGGIILVLGSGKEHILPDRGIGTGIHGGEIFIRGTVPERALGVGARKAEATEEDRARIEPLIRRFAEVFSVDVEPLISVEYTRITPASGRPFANKYTWE</sequence>
<feature type="domain" description="Glutamate synthase alpha subunit C-terminal" evidence="1">
    <location>
        <begin position="33"/>
        <end position="182"/>
    </location>
</feature>